<dbReference type="EMBL" id="FOFS01000007">
    <property type="protein sequence ID" value="SEQ48842.1"/>
    <property type="molecule type" value="Genomic_DNA"/>
</dbReference>
<feature type="domain" description="DUF5666" evidence="2">
    <location>
        <begin position="39"/>
        <end position="93"/>
    </location>
</feature>
<dbReference type="Proteomes" id="UP000199233">
    <property type="component" value="Unassembled WGS sequence"/>
</dbReference>
<protein>
    <recommendedName>
        <fullName evidence="2">DUF5666 domain-containing protein</fullName>
    </recommendedName>
</protein>
<dbReference type="PROSITE" id="PS51257">
    <property type="entry name" value="PROKAR_LIPOPROTEIN"/>
    <property type="match status" value="1"/>
</dbReference>
<dbReference type="RefSeq" id="WP_093285273.1">
    <property type="nucleotide sequence ID" value="NZ_FOFS01000007.1"/>
</dbReference>
<feature type="chain" id="PRO_5011531523" description="DUF5666 domain-containing protein" evidence="1">
    <location>
        <begin position="21"/>
        <end position="526"/>
    </location>
</feature>
<evidence type="ECO:0000313" key="4">
    <source>
        <dbReference type="Proteomes" id="UP000199233"/>
    </source>
</evidence>
<keyword evidence="4" id="KW-1185">Reference proteome</keyword>
<feature type="domain" description="DUF5666" evidence="2">
    <location>
        <begin position="103"/>
        <end position="162"/>
    </location>
</feature>
<dbReference type="AlphaFoldDB" id="A0A1H9GFF7"/>
<dbReference type="OrthoDB" id="5622949at2"/>
<reference evidence="3 4" key="1">
    <citation type="submission" date="2016-10" db="EMBL/GenBank/DDBJ databases">
        <authorList>
            <person name="de Groot N.N."/>
        </authorList>
    </citation>
    <scope>NUCLEOTIDE SEQUENCE [LARGE SCALE GENOMIC DNA]</scope>
    <source>
        <strain evidence="3 4">DSM 25927</strain>
    </source>
</reference>
<evidence type="ECO:0000256" key="1">
    <source>
        <dbReference type="SAM" id="SignalP"/>
    </source>
</evidence>
<evidence type="ECO:0000313" key="3">
    <source>
        <dbReference type="EMBL" id="SEQ48842.1"/>
    </source>
</evidence>
<name>A0A1H9GFF7_9GAMM</name>
<sequence>MHRYKMLLSLSLIATLTACGGGGDSTSGSSGTATTTTGTISGFGSIVINGVHYETDEASVRYDDGTTSVSGLSAGQVVTLSGRTDDSGRHHALSVIYDSAVVGPVTAVDGNANSFVALGQTVLVNTSTIYVNATGLGDISSGASVRVSGDRDASGNIVAGYVQLLASTPASYRLSGSIANLSGSRFSIGGETIDASTATLQPSDTTLANGLRVAVTGTLDSSDSSGATLLASKVRVRKVLDGAQGGSRGEVEGIITSASATDANSGSFTIDGTVVYYDASTVIEKFRGTASTAELIAGTRVEAHGTLNSDGSLQATRIQVQRQITTLDGQLGYLLGTLSADPDTGAGSISLLGTTVLIDSSTVFVDRSNRANQMFSLADLAAGSLVQVAVSVQNGTLSALKVALPRYTPDYSAVGGPFAAVNSSAYTLTVSSVPVRAQSECTSVQGRSRHHGGDALGRVTLDASCTLYFVHGQQRTQAQYFAALADSQNASASVMALGSYADGQLSAALLDLQPLSQSGDLSQEAD</sequence>
<feature type="domain" description="DUF5666" evidence="2">
    <location>
        <begin position="176"/>
        <end position="234"/>
    </location>
</feature>
<feature type="signal peptide" evidence="1">
    <location>
        <begin position="1"/>
        <end position="20"/>
    </location>
</feature>
<organism evidence="3 4">
    <name type="scientific">Solimonas aquatica</name>
    <dbReference type="NCBI Taxonomy" id="489703"/>
    <lineage>
        <taxon>Bacteria</taxon>
        <taxon>Pseudomonadati</taxon>
        <taxon>Pseudomonadota</taxon>
        <taxon>Gammaproteobacteria</taxon>
        <taxon>Nevskiales</taxon>
        <taxon>Nevskiaceae</taxon>
        <taxon>Solimonas</taxon>
    </lineage>
</organism>
<dbReference type="InterPro" id="IPR043724">
    <property type="entry name" value="DUF5666"/>
</dbReference>
<evidence type="ECO:0000259" key="2">
    <source>
        <dbReference type="Pfam" id="PF18914"/>
    </source>
</evidence>
<gene>
    <name evidence="3" type="ORF">SAMN04488038_10752</name>
</gene>
<accession>A0A1H9GFF7</accession>
<dbReference type="Pfam" id="PF18914">
    <property type="entry name" value="DUF5666"/>
    <property type="match status" value="5"/>
</dbReference>
<proteinExistence type="predicted"/>
<keyword evidence="1" id="KW-0732">Signal</keyword>
<dbReference type="STRING" id="489703.SAMN04488038_10752"/>
<feature type="domain" description="DUF5666" evidence="2">
    <location>
        <begin position="345"/>
        <end position="402"/>
    </location>
</feature>
<feature type="domain" description="DUF5666" evidence="2">
    <location>
        <begin position="252"/>
        <end position="319"/>
    </location>
</feature>